<name>A0AAV7MPU6_PLEWA</name>
<sequence>PTLFKVYAQHLVDIIMGHGFSTVSYTDDSQIIISLTSDTGLLFTKCNAFLRDITDYMSNSNSILNGDRTGSGTLKPNYLDELPPPKTEIKTL</sequence>
<feature type="compositionally biased region" description="Polar residues" evidence="1">
    <location>
        <begin position="60"/>
        <end position="74"/>
    </location>
</feature>
<evidence type="ECO:0008006" key="4">
    <source>
        <dbReference type="Google" id="ProtNLM"/>
    </source>
</evidence>
<organism evidence="2 3">
    <name type="scientific">Pleurodeles waltl</name>
    <name type="common">Iberian ribbed newt</name>
    <dbReference type="NCBI Taxonomy" id="8319"/>
    <lineage>
        <taxon>Eukaryota</taxon>
        <taxon>Metazoa</taxon>
        <taxon>Chordata</taxon>
        <taxon>Craniata</taxon>
        <taxon>Vertebrata</taxon>
        <taxon>Euteleostomi</taxon>
        <taxon>Amphibia</taxon>
        <taxon>Batrachia</taxon>
        <taxon>Caudata</taxon>
        <taxon>Salamandroidea</taxon>
        <taxon>Salamandridae</taxon>
        <taxon>Pleurodelinae</taxon>
        <taxon>Pleurodeles</taxon>
    </lineage>
</organism>
<proteinExistence type="predicted"/>
<feature type="region of interest" description="Disordered" evidence="1">
    <location>
        <begin position="60"/>
        <end position="92"/>
    </location>
</feature>
<evidence type="ECO:0000256" key="1">
    <source>
        <dbReference type="SAM" id="MobiDB-lite"/>
    </source>
</evidence>
<evidence type="ECO:0000313" key="2">
    <source>
        <dbReference type="EMBL" id="KAJ1104417.1"/>
    </source>
</evidence>
<dbReference type="EMBL" id="JANPWB010000013">
    <property type="protein sequence ID" value="KAJ1104417.1"/>
    <property type="molecule type" value="Genomic_DNA"/>
</dbReference>
<feature type="non-terminal residue" evidence="2">
    <location>
        <position position="92"/>
    </location>
</feature>
<dbReference type="AlphaFoldDB" id="A0AAV7MPU6"/>
<gene>
    <name evidence="2" type="ORF">NDU88_001829</name>
</gene>
<accession>A0AAV7MPU6</accession>
<feature type="non-terminal residue" evidence="2">
    <location>
        <position position="1"/>
    </location>
</feature>
<comment type="caution">
    <text evidence="2">The sequence shown here is derived from an EMBL/GenBank/DDBJ whole genome shotgun (WGS) entry which is preliminary data.</text>
</comment>
<dbReference type="Proteomes" id="UP001066276">
    <property type="component" value="Chromosome 9"/>
</dbReference>
<keyword evidence="3" id="KW-1185">Reference proteome</keyword>
<evidence type="ECO:0000313" key="3">
    <source>
        <dbReference type="Proteomes" id="UP001066276"/>
    </source>
</evidence>
<reference evidence="2" key="1">
    <citation type="journal article" date="2022" name="bioRxiv">
        <title>Sequencing and chromosome-scale assembly of the giantPleurodeles waltlgenome.</title>
        <authorList>
            <person name="Brown T."/>
            <person name="Elewa A."/>
            <person name="Iarovenko S."/>
            <person name="Subramanian E."/>
            <person name="Araus A.J."/>
            <person name="Petzold A."/>
            <person name="Susuki M."/>
            <person name="Suzuki K.-i.T."/>
            <person name="Hayashi T."/>
            <person name="Toyoda A."/>
            <person name="Oliveira C."/>
            <person name="Osipova E."/>
            <person name="Leigh N.D."/>
            <person name="Simon A."/>
            <person name="Yun M.H."/>
        </authorList>
    </citation>
    <scope>NUCLEOTIDE SEQUENCE</scope>
    <source>
        <strain evidence="2">20211129_DDA</strain>
        <tissue evidence="2">Liver</tissue>
    </source>
</reference>
<protein>
    <recommendedName>
        <fullName evidence="4">Reverse transcriptase domain-containing protein</fullName>
    </recommendedName>
</protein>